<dbReference type="VEuPathDB" id="VectorBase:HLOH_051350"/>
<proteinExistence type="predicted"/>
<keyword evidence="2" id="KW-1185">Reference proteome</keyword>
<dbReference type="Proteomes" id="UP000821853">
    <property type="component" value="Chromosome 4"/>
</dbReference>
<name>A0A9J6GAM9_HAELO</name>
<comment type="caution">
    <text evidence="1">The sequence shown here is derived from an EMBL/GenBank/DDBJ whole genome shotgun (WGS) entry which is preliminary data.</text>
</comment>
<protein>
    <submittedName>
        <fullName evidence="1">Uncharacterized protein</fullName>
    </submittedName>
</protein>
<accession>A0A9J6GAM9</accession>
<organism evidence="1 2">
    <name type="scientific">Haemaphysalis longicornis</name>
    <name type="common">Bush tick</name>
    <dbReference type="NCBI Taxonomy" id="44386"/>
    <lineage>
        <taxon>Eukaryota</taxon>
        <taxon>Metazoa</taxon>
        <taxon>Ecdysozoa</taxon>
        <taxon>Arthropoda</taxon>
        <taxon>Chelicerata</taxon>
        <taxon>Arachnida</taxon>
        <taxon>Acari</taxon>
        <taxon>Parasitiformes</taxon>
        <taxon>Ixodida</taxon>
        <taxon>Ixodoidea</taxon>
        <taxon>Ixodidae</taxon>
        <taxon>Haemaphysalinae</taxon>
        <taxon>Haemaphysalis</taxon>
    </lineage>
</organism>
<dbReference type="EMBL" id="JABSTR010000006">
    <property type="protein sequence ID" value="KAH9372429.1"/>
    <property type="molecule type" value="Genomic_DNA"/>
</dbReference>
<dbReference type="AlphaFoldDB" id="A0A9J6GAM9"/>
<gene>
    <name evidence="1" type="ORF">HPB48_008917</name>
</gene>
<evidence type="ECO:0000313" key="1">
    <source>
        <dbReference type="EMBL" id="KAH9372429.1"/>
    </source>
</evidence>
<sequence length="66" mass="7397">MNDAKHAKDFGIELMSALHQKSKYAKAVPPRTHQKITDMIPSVPYVVEIIQQKTGNVVSDVMSIIF</sequence>
<reference evidence="1 2" key="1">
    <citation type="journal article" date="2020" name="Cell">
        <title>Large-Scale Comparative Analyses of Tick Genomes Elucidate Their Genetic Diversity and Vector Capacities.</title>
        <authorList>
            <consortium name="Tick Genome and Microbiome Consortium (TIGMIC)"/>
            <person name="Jia N."/>
            <person name="Wang J."/>
            <person name="Shi W."/>
            <person name="Du L."/>
            <person name="Sun Y."/>
            <person name="Zhan W."/>
            <person name="Jiang J.F."/>
            <person name="Wang Q."/>
            <person name="Zhang B."/>
            <person name="Ji P."/>
            <person name="Bell-Sakyi L."/>
            <person name="Cui X.M."/>
            <person name="Yuan T.T."/>
            <person name="Jiang B.G."/>
            <person name="Yang W.F."/>
            <person name="Lam T.T."/>
            <person name="Chang Q.C."/>
            <person name="Ding S.J."/>
            <person name="Wang X.J."/>
            <person name="Zhu J.G."/>
            <person name="Ruan X.D."/>
            <person name="Zhao L."/>
            <person name="Wei J.T."/>
            <person name="Ye R.Z."/>
            <person name="Que T.C."/>
            <person name="Du C.H."/>
            <person name="Zhou Y.H."/>
            <person name="Cheng J.X."/>
            <person name="Dai P.F."/>
            <person name="Guo W.B."/>
            <person name="Han X.H."/>
            <person name="Huang E.J."/>
            <person name="Li L.F."/>
            <person name="Wei W."/>
            <person name="Gao Y.C."/>
            <person name="Liu J.Z."/>
            <person name="Shao H.Z."/>
            <person name="Wang X."/>
            <person name="Wang C.C."/>
            <person name="Yang T.C."/>
            <person name="Huo Q.B."/>
            <person name="Li W."/>
            <person name="Chen H.Y."/>
            <person name="Chen S.E."/>
            <person name="Zhou L.G."/>
            <person name="Ni X.B."/>
            <person name="Tian J.H."/>
            <person name="Sheng Y."/>
            <person name="Liu T."/>
            <person name="Pan Y.S."/>
            <person name="Xia L.Y."/>
            <person name="Li J."/>
            <person name="Zhao F."/>
            <person name="Cao W.C."/>
        </authorList>
    </citation>
    <scope>NUCLEOTIDE SEQUENCE [LARGE SCALE GENOMIC DNA]</scope>
    <source>
        <strain evidence="1">HaeL-2018</strain>
    </source>
</reference>
<evidence type="ECO:0000313" key="2">
    <source>
        <dbReference type="Proteomes" id="UP000821853"/>
    </source>
</evidence>